<evidence type="ECO:0000313" key="1">
    <source>
        <dbReference type="EMBL" id="KAJ8671202.1"/>
    </source>
</evidence>
<reference evidence="1" key="1">
    <citation type="submission" date="2023-04" db="EMBL/GenBank/DDBJ databases">
        <title>A chromosome-level genome assembly of the parasitoid wasp Eretmocerus hayati.</title>
        <authorList>
            <person name="Zhong Y."/>
            <person name="Liu S."/>
            <person name="Liu Y."/>
        </authorList>
    </citation>
    <scope>NUCLEOTIDE SEQUENCE</scope>
    <source>
        <strain evidence="1">ZJU_SS_LIU_2023</strain>
    </source>
</reference>
<proteinExistence type="predicted"/>
<gene>
    <name evidence="1" type="ORF">QAD02_002461</name>
</gene>
<keyword evidence="2" id="KW-1185">Reference proteome</keyword>
<comment type="caution">
    <text evidence="1">The sequence shown here is derived from an EMBL/GenBank/DDBJ whole genome shotgun (WGS) entry which is preliminary data.</text>
</comment>
<sequence length="409" mass="45824">MGPLVPGAVELDTSLWEAIEPGADLPAFSRLLVDILDTHYASTVRLWRALEDDTPEVHQKAYFAFHEGPLYSGLWEFAGAEYLVVTGKGGFVPQTLRERVQVRPQLNSAAAVLHRDPFIGFMLKTDRVGFYVDNSCFDKYALERLENCPFLQPFPHHRPFYTLYLVTRIATATVRMSPRQTNRYKIPGLVLPATRPEAVAWLEDVWYNNKRSESYQGSHSATPTRPTSSHGETGQPKASGWNSTARNPSPPARDRIYSSSDSEPLQKRNKGSLKVNPVQTSSSETSDSDTTLDQRKRKTQSPPVSSRASTVSNLSAHKRFRQRQLEIDEALRRTIGLRIELEKLKSKRPKACSDLANPGCSTGRITGARRKKSSRKNGTKCEQASARPPRRKTSGNPSYYESGESDDNE</sequence>
<name>A0ACC2NLV1_9HYME</name>
<protein>
    <submittedName>
        <fullName evidence="1">Uncharacterized protein</fullName>
    </submittedName>
</protein>
<dbReference type="EMBL" id="CM056743">
    <property type="protein sequence ID" value="KAJ8671202.1"/>
    <property type="molecule type" value="Genomic_DNA"/>
</dbReference>
<dbReference type="Proteomes" id="UP001239111">
    <property type="component" value="Chromosome 3"/>
</dbReference>
<accession>A0ACC2NLV1</accession>
<organism evidence="1 2">
    <name type="scientific">Eretmocerus hayati</name>
    <dbReference type="NCBI Taxonomy" id="131215"/>
    <lineage>
        <taxon>Eukaryota</taxon>
        <taxon>Metazoa</taxon>
        <taxon>Ecdysozoa</taxon>
        <taxon>Arthropoda</taxon>
        <taxon>Hexapoda</taxon>
        <taxon>Insecta</taxon>
        <taxon>Pterygota</taxon>
        <taxon>Neoptera</taxon>
        <taxon>Endopterygota</taxon>
        <taxon>Hymenoptera</taxon>
        <taxon>Apocrita</taxon>
        <taxon>Proctotrupomorpha</taxon>
        <taxon>Chalcidoidea</taxon>
        <taxon>Aphelinidae</taxon>
        <taxon>Aphelininae</taxon>
        <taxon>Eretmocerus</taxon>
    </lineage>
</organism>
<evidence type="ECO:0000313" key="2">
    <source>
        <dbReference type="Proteomes" id="UP001239111"/>
    </source>
</evidence>